<proteinExistence type="predicted"/>
<dbReference type="OrthoDB" id="9801625at2"/>
<sequence length="138" mass="14798">MLAVAGLKVGQEFEALTKPPVTKVQLVKYAGASGDYNPLHTDDEFARKIGMDGVIAHGMLIMGFLGEYVMQLAGTTAEVAQFRMRFGGMTKPGDEIKCSAVVEDVYEEKGQSFVVLALKAAKSGEEIVGSGQAVLRFH</sequence>
<dbReference type="AlphaFoldDB" id="A0A1H8DC69"/>
<feature type="domain" description="MaoC-like" evidence="1">
    <location>
        <begin position="9"/>
        <end position="113"/>
    </location>
</feature>
<dbReference type="InterPro" id="IPR002539">
    <property type="entry name" value="MaoC-like_dom"/>
</dbReference>
<dbReference type="PANTHER" id="PTHR43841:SF3">
    <property type="entry name" value="(3R)-HYDROXYACYL-ACP DEHYDRATASE SUBUNIT HADB"/>
    <property type="match status" value="1"/>
</dbReference>
<evidence type="ECO:0000259" key="1">
    <source>
        <dbReference type="Pfam" id="PF01575"/>
    </source>
</evidence>
<dbReference type="PRINTS" id="PR01483">
    <property type="entry name" value="FASYNTHASE"/>
</dbReference>
<dbReference type="Gene3D" id="3.10.129.10">
    <property type="entry name" value="Hotdog Thioesterase"/>
    <property type="match status" value="1"/>
</dbReference>
<dbReference type="RefSeq" id="WP_090746068.1">
    <property type="nucleotide sequence ID" value="NZ_FOBW01000008.1"/>
</dbReference>
<dbReference type="InterPro" id="IPR003965">
    <property type="entry name" value="Fatty_acid_synthase"/>
</dbReference>
<keyword evidence="3" id="KW-1185">Reference proteome</keyword>
<organism evidence="2 3">
    <name type="scientific">Mesobacillus persicus</name>
    <dbReference type="NCBI Taxonomy" id="930146"/>
    <lineage>
        <taxon>Bacteria</taxon>
        <taxon>Bacillati</taxon>
        <taxon>Bacillota</taxon>
        <taxon>Bacilli</taxon>
        <taxon>Bacillales</taxon>
        <taxon>Bacillaceae</taxon>
        <taxon>Mesobacillus</taxon>
    </lineage>
</organism>
<dbReference type="Proteomes" id="UP000198553">
    <property type="component" value="Unassembled WGS sequence"/>
</dbReference>
<dbReference type="STRING" id="930146.SAMN05192533_108160"/>
<dbReference type="GO" id="GO:0004312">
    <property type="term" value="F:fatty acid synthase activity"/>
    <property type="evidence" value="ECO:0007669"/>
    <property type="project" value="InterPro"/>
</dbReference>
<dbReference type="SUPFAM" id="SSF54637">
    <property type="entry name" value="Thioesterase/thiol ester dehydrase-isomerase"/>
    <property type="match status" value="1"/>
</dbReference>
<dbReference type="InterPro" id="IPR029069">
    <property type="entry name" value="HotDog_dom_sf"/>
</dbReference>
<dbReference type="EMBL" id="FOBW01000008">
    <property type="protein sequence ID" value="SEN04756.1"/>
    <property type="molecule type" value="Genomic_DNA"/>
</dbReference>
<evidence type="ECO:0000313" key="3">
    <source>
        <dbReference type="Proteomes" id="UP000198553"/>
    </source>
</evidence>
<name>A0A1H8DC69_9BACI</name>
<evidence type="ECO:0000313" key="2">
    <source>
        <dbReference type="EMBL" id="SEN04756.1"/>
    </source>
</evidence>
<dbReference type="Pfam" id="PF01575">
    <property type="entry name" value="MaoC_dehydratas"/>
    <property type="match status" value="1"/>
</dbReference>
<accession>A0A1H8DC69</accession>
<protein>
    <submittedName>
        <fullName evidence="2">Acyl dehydratase</fullName>
    </submittedName>
</protein>
<dbReference type="GO" id="GO:0005835">
    <property type="term" value="C:fatty acid synthase complex"/>
    <property type="evidence" value="ECO:0007669"/>
    <property type="project" value="InterPro"/>
</dbReference>
<gene>
    <name evidence="2" type="ORF">SAMN05192533_108160</name>
</gene>
<dbReference type="GO" id="GO:0006633">
    <property type="term" value="P:fatty acid biosynthetic process"/>
    <property type="evidence" value="ECO:0007669"/>
    <property type="project" value="InterPro"/>
</dbReference>
<reference evidence="3" key="1">
    <citation type="submission" date="2016-10" db="EMBL/GenBank/DDBJ databases">
        <authorList>
            <person name="Varghese N."/>
            <person name="Submissions S."/>
        </authorList>
    </citation>
    <scope>NUCLEOTIDE SEQUENCE [LARGE SCALE GENOMIC DNA]</scope>
    <source>
        <strain evidence="3">B48,IBRC-M 10115,DSM 25386,CECT 8001</strain>
    </source>
</reference>
<dbReference type="PANTHER" id="PTHR43841">
    <property type="entry name" value="3-HYDROXYACYL-THIOESTER DEHYDRATASE HTDX-RELATED"/>
    <property type="match status" value="1"/>
</dbReference>